<dbReference type="NCBIfam" id="TIGR03187">
    <property type="entry name" value="DGQHR"/>
    <property type="match status" value="1"/>
</dbReference>
<keyword evidence="2" id="KW-1185">Reference proteome</keyword>
<accession>A0ABZ2IYB0</accession>
<dbReference type="InterPro" id="IPR017601">
    <property type="entry name" value="DGQHR-contain_dom"/>
</dbReference>
<name>A0ABZ2IYB0_9BACT</name>
<dbReference type="RefSeq" id="WP_338669379.1">
    <property type="nucleotide sequence ID" value="NZ_CP146609.1"/>
</dbReference>
<dbReference type="EMBL" id="CP146609">
    <property type="protein sequence ID" value="WWX23682.1"/>
    <property type="molecule type" value="Genomic_DNA"/>
</dbReference>
<sequence length="653" mass="74933">MKASTYNSLYAMLSIKSMVELPPLKIVWMYITNNIIWSTPDIERAVSGNIVIVTENELDYFEAFLKHMGPAGKYQILSEFLKGQKIHGLDNVTLPAIKGKIGGETFYSFVCTPRALLKIAFVNHQALNHPDGRPAYQRMITTNRIKEIGKYIEKGGYFPTNILVNLIESPRWDAISSKQNTDPNIKFGWITLPKKYRSAWIIDGQHRLYGYSYLEDEYLDQSLFVLAFEKLSTHKEADLFITINNKQKSVPKSILVSLMSDLKIDSKIPKERISALSSGIVKMLNAEPSSVFFKRFKIEGVAGGGLRNLTMPEFVNGLTRSGLVGKVVLNTLVPGPLAAGTDKETFKKATRILNLYFEEICNAHPERWDNGNPSYIAVNPGIRAHLLLIDEIIRYRGFKDELEFDSMPTDEIASILIESTTPVRSYIKTASDEQIKEDFSRKFGEGGVKEYYWRLCELVASKYADFGSEDFRDYIQQKKDGRAEAAHLDIIKLTEDITDYVIANLKHVYGEKELPSGEKAYWAEGIDNRRAKEKAYAKQQDYSPQDQLPKEAYLDLVDLKDIAKQKNNWPHFESIFNIPMPDEQKGKKYYLDWLLTFNELRRTPGHKSSLRVYSEENYAFIDWLKHEFYSRLEEATAEWEGYADNSLFKMGRR</sequence>
<dbReference type="Pfam" id="PF14072">
    <property type="entry name" value="DndB"/>
    <property type="match status" value="1"/>
</dbReference>
<gene>
    <name evidence="1" type="ORF">V8V93_05630</name>
</gene>
<dbReference type="CDD" id="cd16413">
    <property type="entry name" value="DGQHR_domain"/>
    <property type="match status" value="1"/>
</dbReference>
<evidence type="ECO:0000313" key="2">
    <source>
        <dbReference type="Proteomes" id="UP001385389"/>
    </source>
</evidence>
<reference evidence="1 2" key="1">
    <citation type="submission" date="2024-03" db="EMBL/GenBank/DDBJ databases">
        <title>Phenotype and Genome Characterization of a Sulfate-Reducing Bacterium Pseudodesulfovibrio sp. strain 5S69, isolated from Petroleum Reservoir in Tatarstan (Russia).</title>
        <authorList>
            <person name="Bidzhieva S.K."/>
            <person name="Kadnikov V."/>
            <person name="Tourova T.P."/>
            <person name="Samigullina S.R."/>
            <person name="Sokolova D.S."/>
            <person name="Poltaraus A.B."/>
            <person name="Avtukh A.N."/>
            <person name="Tereshina V.M."/>
            <person name="Mardanov A.V."/>
            <person name="Nazina T.N."/>
        </authorList>
    </citation>
    <scope>NUCLEOTIDE SEQUENCE [LARGE SCALE GENOMIC DNA]</scope>
    <source>
        <strain evidence="1 2">5S69</strain>
    </source>
</reference>
<protein>
    <submittedName>
        <fullName evidence="1">DGQHR domain-containing protein</fullName>
    </submittedName>
</protein>
<dbReference type="Proteomes" id="UP001385389">
    <property type="component" value="Chromosome"/>
</dbReference>
<evidence type="ECO:0000313" key="1">
    <source>
        <dbReference type="EMBL" id="WWX23682.1"/>
    </source>
</evidence>
<dbReference type="InterPro" id="IPR017642">
    <property type="entry name" value="DNA_S_mod_DndB"/>
</dbReference>
<proteinExistence type="predicted"/>
<organism evidence="1 2">
    <name type="scientific">Pseudodesulfovibrio methanolicus</name>
    <dbReference type="NCBI Taxonomy" id="3126690"/>
    <lineage>
        <taxon>Bacteria</taxon>
        <taxon>Pseudomonadati</taxon>
        <taxon>Thermodesulfobacteriota</taxon>
        <taxon>Desulfovibrionia</taxon>
        <taxon>Desulfovibrionales</taxon>
        <taxon>Desulfovibrionaceae</taxon>
    </lineage>
</organism>